<dbReference type="InterPro" id="IPR009936">
    <property type="entry name" value="DUF1468"/>
</dbReference>
<organism evidence="3 4">
    <name type="scientific">Natronocella acetinitrilica</name>
    <dbReference type="NCBI Taxonomy" id="414046"/>
    <lineage>
        <taxon>Bacteria</taxon>
        <taxon>Pseudomonadati</taxon>
        <taxon>Pseudomonadota</taxon>
        <taxon>Gammaproteobacteria</taxon>
        <taxon>Chromatiales</taxon>
        <taxon>Ectothiorhodospiraceae</taxon>
        <taxon>Natronocella</taxon>
    </lineage>
</organism>
<feature type="domain" description="DUF1468" evidence="2">
    <location>
        <begin position="10"/>
        <end position="160"/>
    </location>
</feature>
<sequence>MSKYVADIVFAVALLIGSVYLWFVADALPRFARYQYVDSDFWPKALLVLIGLLALGILYQNVQRLLLYRRQQQMEEKPEVSLSEDTSYFNWGKFLLAAVLTVGYFIALRYTGFLIATAVFMSIAVHITPYQRWWLKVVFPFVFTALVALLFVLVLSLPLPRGVGAFYQFNLFFY</sequence>
<dbReference type="Proteomes" id="UP001205843">
    <property type="component" value="Unassembled WGS sequence"/>
</dbReference>
<feature type="transmembrane region" description="Helical" evidence="1">
    <location>
        <begin position="45"/>
        <end position="67"/>
    </location>
</feature>
<evidence type="ECO:0000259" key="2">
    <source>
        <dbReference type="Pfam" id="PF07331"/>
    </source>
</evidence>
<dbReference type="AlphaFoldDB" id="A0AAE3G0Z2"/>
<feature type="transmembrane region" description="Helical" evidence="1">
    <location>
        <begin position="137"/>
        <end position="159"/>
    </location>
</feature>
<dbReference type="RefSeq" id="WP_253473729.1">
    <property type="nucleotide sequence ID" value="NZ_JALJXV010000001.1"/>
</dbReference>
<keyword evidence="4" id="KW-1185">Reference proteome</keyword>
<name>A0AAE3G0Z2_9GAMM</name>
<proteinExistence type="predicted"/>
<comment type="caution">
    <text evidence="3">The sequence shown here is derived from an EMBL/GenBank/DDBJ whole genome shotgun (WGS) entry which is preliminary data.</text>
</comment>
<evidence type="ECO:0000313" key="3">
    <source>
        <dbReference type="EMBL" id="MCP1673412.1"/>
    </source>
</evidence>
<keyword evidence="1" id="KW-0812">Transmembrane</keyword>
<accession>A0AAE3G0Z2</accession>
<reference evidence="3" key="1">
    <citation type="submission" date="2022-03" db="EMBL/GenBank/DDBJ databases">
        <title>Genomic Encyclopedia of Type Strains, Phase III (KMG-III): the genomes of soil and plant-associated and newly described type strains.</title>
        <authorList>
            <person name="Whitman W."/>
        </authorList>
    </citation>
    <scope>NUCLEOTIDE SEQUENCE</scope>
    <source>
        <strain evidence="3">ANL 6-2</strain>
    </source>
</reference>
<keyword evidence="1" id="KW-1133">Transmembrane helix</keyword>
<protein>
    <recommendedName>
        <fullName evidence="2">DUF1468 domain-containing protein</fullName>
    </recommendedName>
</protein>
<feature type="transmembrane region" description="Helical" evidence="1">
    <location>
        <begin position="7"/>
        <end position="25"/>
    </location>
</feature>
<dbReference type="EMBL" id="JALJXV010000001">
    <property type="protein sequence ID" value="MCP1673412.1"/>
    <property type="molecule type" value="Genomic_DNA"/>
</dbReference>
<dbReference type="Pfam" id="PF07331">
    <property type="entry name" value="TctB"/>
    <property type="match status" value="1"/>
</dbReference>
<keyword evidence="1" id="KW-0472">Membrane</keyword>
<gene>
    <name evidence="3" type="ORF">J2T57_000504</name>
</gene>
<feature type="transmembrane region" description="Helical" evidence="1">
    <location>
        <begin position="88"/>
        <end position="107"/>
    </location>
</feature>
<evidence type="ECO:0000313" key="4">
    <source>
        <dbReference type="Proteomes" id="UP001205843"/>
    </source>
</evidence>
<evidence type="ECO:0000256" key="1">
    <source>
        <dbReference type="SAM" id="Phobius"/>
    </source>
</evidence>